<reference evidence="2 3" key="1">
    <citation type="submission" date="2019-03" db="EMBL/GenBank/DDBJ databases">
        <title>Genomic Encyclopedia of Type Strains, Phase IV (KMG-IV): sequencing the most valuable type-strain genomes for metagenomic binning, comparative biology and taxonomic classification.</title>
        <authorList>
            <person name="Goeker M."/>
        </authorList>
    </citation>
    <scope>NUCLEOTIDE SEQUENCE [LARGE SCALE GENOMIC DNA]</scope>
    <source>
        <strain evidence="2 3">DSM 45361</strain>
    </source>
</reference>
<dbReference type="InterPro" id="IPR000873">
    <property type="entry name" value="AMP-dep_synth/lig_dom"/>
</dbReference>
<dbReference type="Gene3D" id="3.40.50.12780">
    <property type="entry name" value="N-terminal domain of ligase-like"/>
    <property type="match status" value="1"/>
</dbReference>
<dbReference type="InterPro" id="IPR045851">
    <property type="entry name" value="AMP-bd_C_sf"/>
</dbReference>
<dbReference type="Gene3D" id="3.30.300.30">
    <property type="match status" value="1"/>
</dbReference>
<proteinExistence type="predicted"/>
<dbReference type="PANTHER" id="PTHR45527">
    <property type="entry name" value="NONRIBOSOMAL PEPTIDE SYNTHETASE"/>
    <property type="match status" value="1"/>
</dbReference>
<dbReference type="InterPro" id="IPR020845">
    <property type="entry name" value="AMP-binding_CS"/>
</dbReference>
<sequence>MAGGTVLVEWFLRGLRRNGDGSALRLGTRSSSYRQLHEHASALAGDVVGACGGSPRRVGLLATGSERAYAGVIASGYAGAAVVPLSPGFPAERTRQMIEAAELDAVIVDDAGQAVVAELGDALRDIPVIGDPVGKPLAEPLLAESEDIAYILFTSGSTGRPKGVPVSHGNIGAYLDFVHDRYEFGPADVFSHTFDLTFDPAMCDLFASWGSGGVAVSVPQHAYASLARFVAKHEISVWHSGPTVISLVRRVGGLSAGCFPSLRLSLFCSEPLLAADALDWSAAACNAILDNTYGPTETTITCTVHRFDPRTSPGRSVNGVVPIGAIYPGNECLVHDADTGTAAAEGELCVAGSQVFPGYLDPADDEGRFLTFEGRRWYRTGDLVRCLDGGEYAWLGRTDHQVKIRGVRIELPEVEHAVRRLAGVRQAIAVASQGNLLVFCVGDERPTSVLAAELREFLPQALVPHRFVFVDELPLSTNRKIDRKALAVRADELVAAGTPG</sequence>
<dbReference type="GO" id="GO:0031177">
    <property type="term" value="F:phosphopantetheine binding"/>
    <property type="evidence" value="ECO:0007669"/>
    <property type="project" value="TreeGrafter"/>
</dbReference>
<dbReference type="InterPro" id="IPR042099">
    <property type="entry name" value="ANL_N_sf"/>
</dbReference>
<dbReference type="GO" id="GO:0044550">
    <property type="term" value="P:secondary metabolite biosynthetic process"/>
    <property type="evidence" value="ECO:0007669"/>
    <property type="project" value="TreeGrafter"/>
</dbReference>
<evidence type="ECO:0000259" key="1">
    <source>
        <dbReference type="Pfam" id="PF00501"/>
    </source>
</evidence>
<name>A0A4R6SFQ3_LABRH</name>
<accession>A0A4R6SFQ3</accession>
<dbReference type="PANTHER" id="PTHR45527:SF1">
    <property type="entry name" value="FATTY ACID SYNTHASE"/>
    <property type="match status" value="1"/>
</dbReference>
<dbReference type="Pfam" id="PF00501">
    <property type="entry name" value="AMP-binding"/>
    <property type="match status" value="1"/>
</dbReference>
<evidence type="ECO:0000313" key="2">
    <source>
        <dbReference type="EMBL" id="TDQ00465.1"/>
    </source>
</evidence>
<dbReference type="PROSITE" id="PS00455">
    <property type="entry name" value="AMP_BINDING"/>
    <property type="match status" value="1"/>
</dbReference>
<dbReference type="GO" id="GO:0005737">
    <property type="term" value="C:cytoplasm"/>
    <property type="evidence" value="ECO:0007669"/>
    <property type="project" value="TreeGrafter"/>
</dbReference>
<dbReference type="SUPFAM" id="SSF56801">
    <property type="entry name" value="Acetyl-CoA synthetase-like"/>
    <property type="match status" value="1"/>
</dbReference>
<gene>
    <name evidence="2" type="ORF">EV186_102326</name>
</gene>
<comment type="caution">
    <text evidence="2">The sequence shown here is derived from an EMBL/GenBank/DDBJ whole genome shotgun (WGS) entry which is preliminary data.</text>
</comment>
<organism evidence="2 3">
    <name type="scientific">Labedaea rhizosphaerae</name>
    <dbReference type="NCBI Taxonomy" id="598644"/>
    <lineage>
        <taxon>Bacteria</taxon>
        <taxon>Bacillati</taxon>
        <taxon>Actinomycetota</taxon>
        <taxon>Actinomycetes</taxon>
        <taxon>Pseudonocardiales</taxon>
        <taxon>Pseudonocardiaceae</taxon>
        <taxon>Labedaea</taxon>
    </lineage>
</organism>
<dbReference type="EMBL" id="SNXZ01000002">
    <property type="protein sequence ID" value="TDQ00465.1"/>
    <property type="molecule type" value="Genomic_DNA"/>
</dbReference>
<dbReference type="AlphaFoldDB" id="A0A4R6SFQ3"/>
<dbReference type="Proteomes" id="UP000295444">
    <property type="component" value="Unassembled WGS sequence"/>
</dbReference>
<dbReference type="GO" id="GO:0043041">
    <property type="term" value="P:amino acid activation for nonribosomal peptide biosynthetic process"/>
    <property type="evidence" value="ECO:0007669"/>
    <property type="project" value="TreeGrafter"/>
</dbReference>
<feature type="domain" description="AMP-dependent synthetase/ligase" evidence="1">
    <location>
        <begin position="16"/>
        <end position="360"/>
    </location>
</feature>
<evidence type="ECO:0000313" key="3">
    <source>
        <dbReference type="Proteomes" id="UP000295444"/>
    </source>
</evidence>
<keyword evidence="3" id="KW-1185">Reference proteome</keyword>
<protein>
    <submittedName>
        <fullName evidence="2">Amino acid adenylation domain-containing protein</fullName>
    </submittedName>
</protein>